<evidence type="ECO:0000313" key="3">
    <source>
        <dbReference type="Proteomes" id="UP000815325"/>
    </source>
</evidence>
<reference evidence="2" key="1">
    <citation type="submission" date="2017-08" db="EMBL/GenBank/DDBJ databases">
        <authorList>
            <person name="Polle J.E."/>
            <person name="Barry K."/>
            <person name="Cushman J."/>
            <person name="Schmutz J."/>
            <person name="Tran D."/>
            <person name="Hathwaick L.T."/>
            <person name="Yim W.C."/>
            <person name="Jenkins J."/>
            <person name="Mckie-Krisberg Z.M."/>
            <person name="Prochnik S."/>
            <person name="Lindquist E."/>
            <person name="Dockter R.B."/>
            <person name="Adam C."/>
            <person name="Molina H."/>
            <person name="Bunkerborg J."/>
            <person name="Jin E."/>
            <person name="Buchheim M."/>
            <person name="Magnuson J."/>
        </authorList>
    </citation>
    <scope>NUCLEOTIDE SEQUENCE</scope>
    <source>
        <strain evidence="2">CCAP 19/18</strain>
    </source>
</reference>
<proteinExistence type="predicted"/>
<comment type="caution">
    <text evidence="2">The sequence shown here is derived from an EMBL/GenBank/DDBJ whole genome shotgun (WGS) entry which is preliminary data.</text>
</comment>
<dbReference type="EMBL" id="MU069567">
    <property type="protein sequence ID" value="KAF5838749.1"/>
    <property type="molecule type" value="Genomic_DNA"/>
</dbReference>
<feature type="signal peptide" evidence="1">
    <location>
        <begin position="1"/>
        <end position="20"/>
    </location>
</feature>
<keyword evidence="3" id="KW-1185">Reference proteome</keyword>
<sequence length="135" mass="15079">MVLAMRVIITALWLVGQTEQECKAGKDRWKAVCYARSNVESWAGAGSGEWDWEGQPAQARNIIFVFTPSAAQLCHMFVCMALTSCRAQRPPLAYNLHRGVQSQGLFLRLLDFKVDLRLARKASLSGIRPPCNPTK</sequence>
<gene>
    <name evidence="2" type="ORF">DUNSADRAFT_2293</name>
</gene>
<accession>A0ABQ7GVW0</accession>
<evidence type="ECO:0000256" key="1">
    <source>
        <dbReference type="SAM" id="SignalP"/>
    </source>
</evidence>
<organism evidence="2 3">
    <name type="scientific">Dunaliella salina</name>
    <name type="common">Green alga</name>
    <name type="synonym">Protococcus salinus</name>
    <dbReference type="NCBI Taxonomy" id="3046"/>
    <lineage>
        <taxon>Eukaryota</taxon>
        <taxon>Viridiplantae</taxon>
        <taxon>Chlorophyta</taxon>
        <taxon>core chlorophytes</taxon>
        <taxon>Chlorophyceae</taxon>
        <taxon>CS clade</taxon>
        <taxon>Chlamydomonadales</taxon>
        <taxon>Dunaliellaceae</taxon>
        <taxon>Dunaliella</taxon>
    </lineage>
</organism>
<feature type="chain" id="PRO_5045946066" description="Encoded protein" evidence="1">
    <location>
        <begin position="21"/>
        <end position="135"/>
    </location>
</feature>
<name>A0ABQ7GVW0_DUNSA</name>
<evidence type="ECO:0000313" key="2">
    <source>
        <dbReference type="EMBL" id="KAF5838749.1"/>
    </source>
</evidence>
<keyword evidence="1" id="KW-0732">Signal</keyword>
<dbReference type="Proteomes" id="UP000815325">
    <property type="component" value="Unassembled WGS sequence"/>
</dbReference>
<evidence type="ECO:0008006" key="4">
    <source>
        <dbReference type="Google" id="ProtNLM"/>
    </source>
</evidence>
<protein>
    <recommendedName>
        <fullName evidence="4">Encoded protein</fullName>
    </recommendedName>
</protein>